<evidence type="ECO:0000256" key="1">
    <source>
        <dbReference type="ARBA" id="ARBA00004141"/>
    </source>
</evidence>
<dbReference type="Proteomes" id="UP000177029">
    <property type="component" value="Unassembled WGS sequence"/>
</dbReference>
<gene>
    <name evidence="10" type="ORF">A2755_03590</name>
</gene>
<dbReference type="STRING" id="1802555.A2755_03590"/>
<evidence type="ECO:0000256" key="4">
    <source>
        <dbReference type="ARBA" id="ARBA00022692"/>
    </source>
</evidence>
<evidence type="ECO:0000256" key="6">
    <source>
        <dbReference type="ARBA" id="ARBA00022989"/>
    </source>
</evidence>
<comment type="caution">
    <text evidence="10">The sequence shown here is derived from an EMBL/GenBank/DDBJ whole genome shotgun (WGS) entry which is preliminary data.</text>
</comment>
<keyword evidence="5 9" id="KW-0653">Protein transport</keyword>
<organism evidence="10 11">
    <name type="scientific">Candidatus Wolfebacteria bacterium RIFCSPHIGHO2_01_FULL_48_22</name>
    <dbReference type="NCBI Taxonomy" id="1802555"/>
    <lineage>
        <taxon>Bacteria</taxon>
        <taxon>Candidatus Wolfeibacteriota</taxon>
    </lineage>
</organism>
<name>A0A1F8DS12_9BACT</name>
<keyword evidence="4 9" id="KW-0812">Transmembrane</keyword>
<comment type="similarity">
    <text evidence="2 9">Belongs to the SecG family.</text>
</comment>
<dbReference type="GO" id="GO:0005886">
    <property type="term" value="C:plasma membrane"/>
    <property type="evidence" value="ECO:0007669"/>
    <property type="project" value="UniProtKB-SubCell"/>
</dbReference>
<evidence type="ECO:0000256" key="5">
    <source>
        <dbReference type="ARBA" id="ARBA00022927"/>
    </source>
</evidence>
<dbReference type="GO" id="GO:0009306">
    <property type="term" value="P:protein secretion"/>
    <property type="evidence" value="ECO:0007669"/>
    <property type="project" value="UniProtKB-UniRule"/>
</dbReference>
<accession>A0A1F8DS12</accession>
<keyword evidence="3 9" id="KW-0813">Transport</keyword>
<keyword evidence="7 9" id="KW-0811">Translocation</keyword>
<keyword evidence="8 9" id="KW-0472">Membrane</keyword>
<evidence type="ECO:0000256" key="3">
    <source>
        <dbReference type="ARBA" id="ARBA00022448"/>
    </source>
</evidence>
<dbReference type="AlphaFoldDB" id="A0A1F8DS12"/>
<dbReference type="Pfam" id="PF03840">
    <property type="entry name" value="SecG"/>
    <property type="match status" value="1"/>
</dbReference>
<reference evidence="10 11" key="1">
    <citation type="journal article" date="2016" name="Nat. Commun.">
        <title>Thousands of microbial genomes shed light on interconnected biogeochemical processes in an aquifer system.</title>
        <authorList>
            <person name="Anantharaman K."/>
            <person name="Brown C.T."/>
            <person name="Hug L.A."/>
            <person name="Sharon I."/>
            <person name="Castelle C.J."/>
            <person name="Probst A.J."/>
            <person name="Thomas B.C."/>
            <person name="Singh A."/>
            <person name="Wilkins M.J."/>
            <person name="Karaoz U."/>
            <person name="Brodie E.L."/>
            <person name="Williams K.H."/>
            <person name="Hubbard S.S."/>
            <person name="Banfield J.F."/>
        </authorList>
    </citation>
    <scope>NUCLEOTIDE SEQUENCE [LARGE SCALE GENOMIC DNA]</scope>
</reference>
<sequence>MSTILSVAQLAIAVILIILVLVQERGGGVGEAFGGGAEFTTQRRGIEKYLHTATIVGLVLFIATSLANLLL</sequence>
<proteinExistence type="inferred from homology"/>
<evidence type="ECO:0000256" key="8">
    <source>
        <dbReference type="ARBA" id="ARBA00023136"/>
    </source>
</evidence>
<evidence type="ECO:0000256" key="9">
    <source>
        <dbReference type="RuleBase" id="RU365087"/>
    </source>
</evidence>
<evidence type="ECO:0000256" key="7">
    <source>
        <dbReference type="ARBA" id="ARBA00023010"/>
    </source>
</evidence>
<comment type="subcellular location">
    <subcellularLocation>
        <location evidence="9">Cell membrane</location>
        <topology evidence="9">Multi-pass membrane protein</topology>
    </subcellularLocation>
    <subcellularLocation>
        <location evidence="1">Membrane</location>
        <topology evidence="1">Multi-pass membrane protein</topology>
    </subcellularLocation>
</comment>
<comment type="function">
    <text evidence="9">Involved in protein export. Participates in an early event of protein translocation.</text>
</comment>
<feature type="transmembrane region" description="Helical" evidence="9">
    <location>
        <begin position="50"/>
        <end position="70"/>
    </location>
</feature>
<evidence type="ECO:0000256" key="2">
    <source>
        <dbReference type="ARBA" id="ARBA00008445"/>
    </source>
</evidence>
<keyword evidence="9" id="KW-1003">Cell membrane</keyword>
<keyword evidence="6 9" id="KW-1133">Transmembrane helix</keyword>
<evidence type="ECO:0000313" key="11">
    <source>
        <dbReference type="Proteomes" id="UP000177029"/>
    </source>
</evidence>
<comment type="caution">
    <text evidence="9">Lacks conserved residue(s) required for the propagation of feature annotation.</text>
</comment>
<dbReference type="InterPro" id="IPR004692">
    <property type="entry name" value="SecG"/>
</dbReference>
<dbReference type="NCBIfam" id="TIGR00810">
    <property type="entry name" value="secG"/>
    <property type="match status" value="1"/>
</dbReference>
<dbReference type="GO" id="GO:0015450">
    <property type="term" value="F:protein-transporting ATPase activity"/>
    <property type="evidence" value="ECO:0007669"/>
    <property type="project" value="UniProtKB-UniRule"/>
</dbReference>
<dbReference type="EMBL" id="MGIP01000019">
    <property type="protein sequence ID" value="OGM90608.1"/>
    <property type="molecule type" value="Genomic_DNA"/>
</dbReference>
<protein>
    <recommendedName>
        <fullName evidence="9">Protein-export membrane protein SecG</fullName>
    </recommendedName>
</protein>
<evidence type="ECO:0000313" key="10">
    <source>
        <dbReference type="EMBL" id="OGM90608.1"/>
    </source>
</evidence>